<organism evidence="1 3">
    <name type="scientific">Medicago truncatula</name>
    <name type="common">Barrel medic</name>
    <name type="synonym">Medicago tribuloides</name>
    <dbReference type="NCBI Taxonomy" id="3880"/>
    <lineage>
        <taxon>Eukaryota</taxon>
        <taxon>Viridiplantae</taxon>
        <taxon>Streptophyta</taxon>
        <taxon>Embryophyta</taxon>
        <taxon>Tracheophyta</taxon>
        <taxon>Spermatophyta</taxon>
        <taxon>Magnoliopsida</taxon>
        <taxon>eudicotyledons</taxon>
        <taxon>Gunneridae</taxon>
        <taxon>Pentapetalae</taxon>
        <taxon>rosids</taxon>
        <taxon>fabids</taxon>
        <taxon>Fabales</taxon>
        <taxon>Fabaceae</taxon>
        <taxon>Papilionoideae</taxon>
        <taxon>50 kb inversion clade</taxon>
        <taxon>NPAAA clade</taxon>
        <taxon>Hologalegina</taxon>
        <taxon>IRL clade</taxon>
        <taxon>Trifolieae</taxon>
        <taxon>Medicago</taxon>
    </lineage>
</organism>
<dbReference type="EnsemblPlants" id="AET04968">
    <property type="protein sequence ID" value="AET04968"/>
    <property type="gene ID" value="MTR_8g097110"/>
</dbReference>
<protein>
    <submittedName>
        <fullName evidence="1 2">Uncharacterized protein</fullName>
    </submittedName>
</protein>
<reference evidence="2" key="3">
    <citation type="submission" date="2015-04" db="UniProtKB">
        <authorList>
            <consortium name="EnsemblPlants"/>
        </authorList>
    </citation>
    <scope>IDENTIFICATION</scope>
    <source>
        <strain evidence="2">cv. Jemalong A17</strain>
    </source>
</reference>
<sequence>MESNQSNSWDCFSDKVAFVKSPTSVRSWPDNLFISGGNPHLIGRFCGVVLGSTTISNMVSEPLHDSLGRLLPGFRYRATHH</sequence>
<dbReference type="HOGENOM" id="CLU_190961_1_0_1"/>
<dbReference type="PaxDb" id="3880-AET04968"/>
<accession>G7LHA5</accession>
<reference evidence="1 3" key="2">
    <citation type="journal article" date="2014" name="BMC Genomics">
        <title>An improved genome release (version Mt4.0) for the model legume Medicago truncatula.</title>
        <authorList>
            <person name="Tang H."/>
            <person name="Krishnakumar V."/>
            <person name="Bidwell S."/>
            <person name="Rosen B."/>
            <person name="Chan A."/>
            <person name="Zhou S."/>
            <person name="Gentzbittel L."/>
            <person name="Childs K.L."/>
            <person name="Yandell M."/>
            <person name="Gundlach H."/>
            <person name="Mayer K.F."/>
            <person name="Schwartz D.C."/>
            <person name="Town C.D."/>
        </authorList>
    </citation>
    <scope>GENOME REANNOTATION</scope>
    <source>
        <strain evidence="2 3">cv. Jemalong A17</strain>
    </source>
</reference>
<reference evidence="1 3" key="1">
    <citation type="journal article" date="2011" name="Nature">
        <title>The Medicago genome provides insight into the evolution of rhizobial symbioses.</title>
        <authorList>
            <person name="Young N.D."/>
            <person name="Debelle F."/>
            <person name="Oldroyd G.E."/>
            <person name="Geurts R."/>
            <person name="Cannon S.B."/>
            <person name="Udvardi M.K."/>
            <person name="Benedito V.A."/>
            <person name="Mayer K.F."/>
            <person name="Gouzy J."/>
            <person name="Schoof H."/>
            <person name="Van de Peer Y."/>
            <person name="Proost S."/>
            <person name="Cook D.R."/>
            <person name="Meyers B.C."/>
            <person name="Spannagl M."/>
            <person name="Cheung F."/>
            <person name="De Mita S."/>
            <person name="Krishnakumar V."/>
            <person name="Gundlach H."/>
            <person name="Zhou S."/>
            <person name="Mudge J."/>
            <person name="Bharti A.K."/>
            <person name="Murray J.D."/>
            <person name="Naoumkina M.A."/>
            <person name="Rosen B."/>
            <person name="Silverstein K.A."/>
            <person name="Tang H."/>
            <person name="Rombauts S."/>
            <person name="Zhao P.X."/>
            <person name="Zhou P."/>
            <person name="Barbe V."/>
            <person name="Bardou P."/>
            <person name="Bechner M."/>
            <person name="Bellec A."/>
            <person name="Berger A."/>
            <person name="Berges H."/>
            <person name="Bidwell S."/>
            <person name="Bisseling T."/>
            <person name="Choisne N."/>
            <person name="Couloux A."/>
            <person name="Denny R."/>
            <person name="Deshpande S."/>
            <person name="Dai X."/>
            <person name="Doyle J.J."/>
            <person name="Dudez A.M."/>
            <person name="Farmer A.D."/>
            <person name="Fouteau S."/>
            <person name="Franken C."/>
            <person name="Gibelin C."/>
            <person name="Gish J."/>
            <person name="Goldstein S."/>
            <person name="Gonzalez A.J."/>
            <person name="Green P.J."/>
            <person name="Hallab A."/>
            <person name="Hartog M."/>
            <person name="Hua A."/>
            <person name="Humphray S.J."/>
            <person name="Jeong D.H."/>
            <person name="Jing Y."/>
            <person name="Jocker A."/>
            <person name="Kenton S.M."/>
            <person name="Kim D.J."/>
            <person name="Klee K."/>
            <person name="Lai H."/>
            <person name="Lang C."/>
            <person name="Lin S."/>
            <person name="Macmil S.L."/>
            <person name="Magdelenat G."/>
            <person name="Matthews L."/>
            <person name="McCorrison J."/>
            <person name="Monaghan E.L."/>
            <person name="Mun J.H."/>
            <person name="Najar F.Z."/>
            <person name="Nicholson C."/>
            <person name="Noirot C."/>
            <person name="O'Bleness M."/>
            <person name="Paule C.R."/>
            <person name="Poulain J."/>
            <person name="Prion F."/>
            <person name="Qin B."/>
            <person name="Qu C."/>
            <person name="Retzel E.F."/>
            <person name="Riddle C."/>
            <person name="Sallet E."/>
            <person name="Samain S."/>
            <person name="Samson N."/>
            <person name="Sanders I."/>
            <person name="Saurat O."/>
            <person name="Scarpelli C."/>
            <person name="Schiex T."/>
            <person name="Segurens B."/>
            <person name="Severin A.J."/>
            <person name="Sherrier D.J."/>
            <person name="Shi R."/>
            <person name="Sims S."/>
            <person name="Singer S.R."/>
            <person name="Sinharoy S."/>
            <person name="Sterck L."/>
            <person name="Viollet A."/>
            <person name="Wang B.B."/>
            <person name="Wang K."/>
            <person name="Wang M."/>
            <person name="Wang X."/>
            <person name="Warfsmann J."/>
            <person name="Weissenbach J."/>
            <person name="White D.D."/>
            <person name="White J.D."/>
            <person name="Wiley G.B."/>
            <person name="Wincker P."/>
            <person name="Xing Y."/>
            <person name="Yang L."/>
            <person name="Yao Z."/>
            <person name="Ying F."/>
            <person name="Zhai J."/>
            <person name="Zhou L."/>
            <person name="Zuber A."/>
            <person name="Denarie J."/>
            <person name="Dixon R.A."/>
            <person name="May G.D."/>
            <person name="Schwartz D.C."/>
            <person name="Rogers J."/>
            <person name="Quetier F."/>
            <person name="Town C.D."/>
            <person name="Roe B.A."/>
        </authorList>
    </citation>
    <scope>NUCLEOTIDE SEQUENCE [LARGE SCALE GENOMIC DNA]</scope>
    <source>
        <strain evidence="1">A17</strain>
        <strain evidence="2 3">cv. Jemalong A17</strain>
    </source>
</reference>
<keyword evidence="3" id="KW-1185">Reference proteome</keyword>
<dbReference type="AlphaFoldDB" id="G7LHA5"/>
<dbReference type="EMBL" id="CM001224">
    <property type="protein sequence ID" value="AET04968.1"/>
    <property type="molecule type" value="Genomic_DNA"/>
</dbReference>
<name>G7LHA5_MEDTR</name>
<evidence type="ECO:0000313" key="2">
    <source>
        <dbReference type="EnsemblPlants" id="AET04968"/>
    </source>
</evidence>
<evidence type="ECO:0000313" key="1">
    <source>
        <dbReference type="EMBL" id="AET04968.1"/>
    </source>
</evidence>
<evidence type="ECO:0000313" key="3">
    <source>
        <dbReference type="Proteomes" id="UP000002051"/>
    </source>
</evidence>
<proteinExistence type="predicted"/>
<gene>
    <name evidence="1" type="ordered locus">MTR_8g097110</name>
</gene>
<dbReference type="Proteomes" id="UP000002051">
    <property type="component" value="Chromosome 8"/>
</dbReference>